<organism evidence="2 3">
    <name type="scientific">Trametes coccinea (strain BRFM310)</name>
    <name type="common">Pycnoporus coccineus</name>
    <dbReference type="NCBI Taxonomy" id="1353009"/>
    <lineage>
        <taxon>Eukaryota</taxon>
        <taxon>Fungi</taxon>
        <taxon>Dikarya</taxon>
        <taxon>Basidiomycota</taxon>
        <taxon>Agaricomycotina</taxon>
        <taxon>Agaricomycetes</taxon>
        <taxon>Polyporales</taxon>
        <taxon>Polyporaceae</taxon>
        <taxon>Trametes</taxon>
    </lineage>
</organism>
<dbReference type="AlphaFoldDB" id="A0A1Y2J266"/>
<reference evidence="2 3" key="1">
    <citation type="journal article" date="2015" name="Biotechnol. Biofuels">
        <title>Enhanced degradation of softwood versus hardwood by the white-rot fungus Pycnoporus coccineus.</title>
        <authorList>
            <person name="Couturier M."/>
            <person name="Navarro D."/>
            <person name="Chevret D."/>
            <person name="Henrissat B."/>
            <person name="Piumi F."/>
            <person name="Ruiz-Duenas F.J."/>
            <person name="Martinez A.T."/>
            <person name="Grigoriev I.V."/>
            <person name="Riley R."/>
            <person name="Lipzen A."/>
            <person name="Berrin J.G."/>
            <person name="Master E.R."/>
            <person name="Rosso M.N."/>
        </authorList>
    </citation>
    <scope>NUCLEOTIDE SEQUENCE [LARGE SCALE GENOMIC DNA]</scope>
    <source>
        <strain evidence="2 3">BRFM310</strain>
    </source>
</reference>
<evidence type="ECO:0000313" key="3">
    <source>
        <dbReference type="Proteomes" id="UP000193067"/>
    </source>
</evidence>
<dbReference type="Proteomes" id="UP000193067">
    <property type="component" value="Unassembled WGS sequence"/>
</dbReference>
<dbReference type="EMBL" id="KZ084090">
    <property type="protein sequence ID" value="OSD06292.1"/>
    <property type="molecule type" value="Genomic_DNA"/>
</dbReference>
<gene>
    <name evidence="2" type="ORF">PYCCODRAFT_1422606</name>
</gene>
<feature type="region of interest" description="Disordered" evidence="1">
    <location>
        <begin position="173"/>
        <end position="260"/>
    </location>
</feature>
<feature type="compositionally biased region" description="Polar residues" evidence="1">
    <location>
        <begin position="113"/>
        <end position="123"/>
    </location>
</feature>
<sequence>MSNWANTMLHSYLDYVQPRSIANFYRVEVQASRGVQGLGRQCMYLSSRIKVTTWNAAPCTPSPRRGTAASPREWAPKFPGTVKNRAFSNSHTLQMLLSEGDDDDEAYSRAREATQSSQAQQNGRGDESEDENLDWDCRLAGASRVREHRAGVPMHLPPIRPGLARCEGVLATRKRSSPAAPLPTSPRRSPHRLTPRSSPPLPSNAKRQQAPASPARIGAGRAPKQGHRKAMQSRGISDWASTPRLLGPARTPPPSCLTGDQRWTRTRHRCFWTSVAEVVLDGGSRCLRPLRLWVTVATGVSAHWFTVRMPSGWWSFRGGAIP</sequence>
<protein>
    <submittedName>
        <fullName evidence="2">Uncharacterized protein</fullName>
    </submittedName>
</protein>
<feature type="region of interest" description="Disordered" evidence="1">
    <location>
        <begin position="101"/>
        <end position="133"/>
    </location>
</feature>
<accession>A0A1Y2J266</accession>
<proteinExistence type="predicted"/>
<evidence type="ECO:0000313" key="2">
    <source>
        <dbReference type="EMBL" id="OSD06292.1"/>
    </source>
</evidence>
<keyword evidence="3" id="KW-1185">Reference proteome</keyword>
<evidence type="ECO:0000256" key="1">
    <source>
        <dbReference type="SAM" id="MobiDB-lite"/>
    </source>
</evidence>
<name>A0A1Y2J266_TRAC3</name>